<dbReference type="Pfam" id="PF01928">
    <property type="entry name" value="CYTH"/>
    <property type="match status" value="1"/>
</dbReference>
<dbReference type="PANTHER" id="PTHR39339:SF1">
    <property type="entry name" value="CHAD DOMAIN-CONTAINING PROTEIN"/>
    <property type="match status" value="1"/>
</dbReference>
<evidence type="ECO:0000313" key="4">
    <source>
        <dbReference type="Proteomes" id="UP001500266"/>
    </source>
</evidence>
<proteinExistence type="predicted"/>
<dbReference type="InterPro" id="IPR038186">
    <property type="entry name" value="CHAD_dom_sf"/>
</dbReference>
<evidence type="ECO:0000313" key="3">
    <source>
        <dbReference type="EMBL" id="GAA4136280.1"/>
    </source>
</evidence>
<dbReference type="PROSITE" id="PS51707">
    <property type="entry name" value="CYTH"/>
    <property type="match status" value="1"/>
</dbReference>
<evidence type="ECO:0000259" key="1">
    <source>
        <dbReference type="PROSITE" id="PS51707"/>
    </source>
</evidence>
<dbReference type="SMART" id="SM00880">
    <property type="entry name" value="CHAD"/>
    <property type="match status" value="1"/>
</dbReference>
<dbReference type="Pfam" id="PF05235">
    <property type="entry name" value="CHAD"/>
    <property type="match status" value="1"/>
</dbReference>
<dbReference type="SUPFAM" id="SSF55154">
    <property type="entry name" value="CYTH-like phosphatases"/>
    <property type="match status" value="1"/>
</dbReference>
<feature type="domain" description="CHAD" evidence="2">
    <location>
        <begin position="206"/>
        <end position="483"/>
    </location>
</feature>
<organism evidence="3 4">
    <name type="scientific">Actinomadura keratinilytica</name>
    <dbReference type="NCBI Taxonomy" id="547461"/>
    <lineage>
        <taxon>Bacteria</taxon>
        <taxon>Bacillati</taxon>
        <taxon>Actinomycetota</taxon>
        <taxon>Actinomycetes</taxon>
        <taxon>Streptosporangiales</taxon>
        <taxon>Thermomonosporaceae</taxon>
        <taxon>Actinomadura</taxon>
    </lineage>
</organism>
<evidence type="ECO:0000259" key="2">
    <source>
        <dbReference type="PROSITE" id="PS51708"/>
    </source>
</evidence>
<sequence length="486" mass="53216">MEIERKYDADTDFTLPELSDLPGVAAVGPARSHHLHATYFDTDDLRLAARGITLRRRRGGDDAGWHLKMPVGPDSRAETRAPLGRARVVPARLANLVAAYTRGAQLRPVATLETERTVLPLLDEDGAVLAEVADDAVTGHDLRDDRETGTSWREIEVELGSGKPGLLKAAGKRLRKAGARRSASSSKLGRLLDGAVPQAPPAPVDDGSAGAAVQAYLAAQVAAILTYDPKARVAEEDAVHKMRVAVRRIRSTLRSYRPLLVREHVDPLRSELRWLAGVLGEVRDLEVLRMRFTARLDELDAGGAGREWLDDIAREERSAYRRLNAALKEPRYFALLDALERLAEAPPLTDRAARRAAKELPGPVARAWRRMEKAHAAIATAEDADEARHETRRAAKRARYAAEAAVPVLGDAAARAARDARRVQEVFGGHQDGVIAMARLREIAARVRTPAEAFTVGVLYGAERCEAQASLDDLERIWQRIGAPDF</sequence>
<dbReference type="Gene3D" id="2.40.320.10">
    <property type="entry name" value="Hypothetical Protein Pfu-838710-001"/>
    <property type="match status" value="1"/>
</dbReference>
<comment type="caution">
    <text evidence="3">The sequence shown here is derived from an EMBL/GenBank/DDBJ whole genome shotgun (WGS) entry which is preliminary data.</text>
</comment>
<dbReference type="CDD" id="cd07374">
    <property type="entry name" value="CYTH-like_Pase"/>
    <property type="match status" value="1"/>
</dbReference>
<dbReference type="Gene3D" id="1.40.20.10">
    <property type="entry name" value="CHAD domain"/>
    <property type="match status" value="1"/>
</dbReference>
<reference evidence="4" key="1">
    <citation type="journal article" date="2019" name="Int. J. Syst. Evol. Microbiol.">
        <title>The Global Catalogue of Microorganisms (GCM) 10K type strain sequencing project: providing services to taxonomists for standard genome sequencing and annotation.</title>
        <authorList>
            <consortium name="The Broad Institute Genomics Platform"/>
            <consortium name="The Broad Institute Genome Sequencing Center for Infectious Disease"/>
            <person name="Wu L."/>
            <person name="Ma J."/>
        </authorList>
    </citation>
    <scope>NUCLEOTIDE SEQUENCE [LARGE SCALE GENOMIC DNA]</scope>
    <source>
        <strain evidence="4">JCM 17316</strain>
    </source>
</reference>
<dbReference type="InterPro" id="IPR007899">
    <property type="entry name" value="CHAD_dom"/>
</dbReference>
<gene>
    <name evidence="3" type="ORF">GCM10022416_19850</name>
</gene>
<dbReference type="PANTHER" id="PTHR39339">
    <property type="entry name" value="SLR1444 PROTEIN"/>
    <property type="match status" value="1"/>
</dbReference>
<accession>A0ABP7YHC8</accession>
<dbReference type="InterPro" id="IPR033469">
    <property type="entry name" value="CYTH-like_dom_sf"/>
</dbReference>
<keyword evidence="4" id="KW-1185">Reference proteome</keyword>
<dbReference type="PROSITE" id="PS51708">
    <property type="entry name" value="CHAD"/>
    <property type="match status" value="1"/>
</dbReference>
<name>A0ABP7YHC8_9ACTN</name>
<dbReference type="InterPro" id="IPR023577">
    <property type="entry name" value="CYTH_domain"/>
</dbReference>
<feature type="domain" description="CYTH" evidence="1">
    <location>
        <begin position="1"/>
        <end position="198"/>
    </location>
</feature>
<protein>
    <submittedName>
        <fullName evidence="3">CYTH and CHAD domain-containing protein</fullName>
    </submittedName>
</protein>
<dbReference type="SMART" id="SM01118">
    <property type="entry name" value="CYTH"/>
    <property type="match status" value="1"/>
</dbReference>
<dbReference type="Proteomes" id="UP001500266">
    <property type="component" value="Unassembled WGS sequence"/>
</dbReference>
<dbReference type="EMBL" id="BAABDO010000020">
    <property type="protein sequence ID" value="GAA4136280.1"/>
    <property type="molecule type" value="Genomic_DNA"/>
</dbReference>